<dbReference type="PRINTS" id="PR00778">
    <property type="entry name" value="HTHARSR"/>
</dbReference>
<dbReference type="CDD" id="cd00090">
    <property type="entry name" value="HTH_ARSR"/>
    <property type="match status" value="1"/>
</dbReference>
<gene>
    <name evidence="2" type="ORF">TH5_15810</name>
</gene>
<dbReference type="PANTHER" id="PTHR38600">
    <property type="entry name" value="TRANSCRIPTIONAL REGULATORY PROTEIN"/>
    <property type="match status" value="1"/>
</dbReference>
<evidence type="ECO:0000313" key="3">
    <source>
        <dbReference type="Proteomes" id="UP000252419"/>
    </source>
</evidence>
<dbReference type="EMBL" id="JPWA01000019">
    <property type="protein sequence ID" value="RCK05169.1"/>
    <property type="molecule type" value="Genomic_DNA"/>
</dbReference>
<protein>
    <submittedName>
        <fullName evidence="2">ArsR family transcriptional regulator</fullName>
    </submittedName>
</protein>
<evidence type="ECO:0000313" key="2">
    <source>
        <dbReference type="EMBL" id="RCK05169.1"/>
    </source>
</evidence>
<dbReference type="NCBIfam" id="NF033788">
    <property type="entry name" value="HTH_metalloreg"/>
    <property type="match status" value="1"/>
</dbReference>
<dbReference type="InterPro" id="IPR036388">
    <property type="entry name" value="WH-like_DNA-bd_sf"/>
</dbReference>
<dbReference type="Pfam" id="PF12840">
    <property type="entry name" value="HTH_20"/>
    <property type="match status" value="1"/>
</dbReference>
<dbReference type="SMART" id="SM00418">
    <property type="entry name" value="HTH_ARSR"/>
    <property type="match status" value="1"/>
</dbReference>
<dbReference type="Gene3D" id="1.10.10.10">
    <property type="entry name" value="Winged helix-like DNA-binding domain superfamily/Winged helix DNA-binding domain"/>
    <property type="match status" value="1"/>
</dbReference>
<feature type="domain" description="HTH arsR-type" evidence="1">
    <location>
        <begin position="1"/>
        <end position="96"/>
    </location>
</feature>
<proteinExistence type="predicted"/>
<reference evidence="2 3" key="1">
    <citation type="submission" date="2014-07" db="EMBL/GenBank/DDBJ databases">
        <title>Draft genome sequence of Thalassospira xianhensis P-4 (MCCC 1A02616).</title>
        <authorList>
            <person name="Lai Q."/>
            <person name="Shao Z."/>
        </authorList>
    </citation>
    <scope>NUCLEOTIDE SEQUENCE [LARGE SCALE GENOMIC DNA]</scope>
    <source>
        <strain evidence="2 3">MCCC 1A02616</strain>
    </source>
</reference>
<dbReference type="Proteomes" id="UP000252419">
    <property type="component" value="Unassembled WGS sequence"/>
</dbReference>
<name>A0A367UAJ5_9PROT</name>
<dbReference type="GO" id="GO:0003700">
    <property type="term" value="F:DNA-binding transcription factor activity"/>
    <property type="evidence" value="ECO:0007669"/>
    <property type="project" value="InterPro"/>
</dbReference>
<dbReference type="AlphaFoldDB" id="A0A367UAJ5"/>
<organism evidence="2 3">
    <name type="scientific">Thalassospira xianhensis MCCC 1A02616</name>
    <dbReference type="NCBI Taxonomy" id="1177929"/>
    <lineage>
        <taxon>Bacteria</taxon>
        <taxon>Pseudomonadati</taxon>
        <taxon>Pseudomonadota</taxon>
        <taxon>Alphaproteobacteria</taxon>
        <taxon>Rhodospirillales</taxon>
        <taxon>Thalassospiraceae</taxon>
        <taxon>Thalassospira</taxon>
    </lineage>
</organism>
<dbReference type="InterPro" id="IPR001845">
    <property type="entry name" value="HTH_ArsR_DNA-bd_dom"/>
</dbReference>
<dbReference type="InterPro" id="IPR011991">
    <property type="entry name" value="ArsR-like_HTH"/>
</dbReference>
<dbReference type="PROSITE" id="PS50987">
    <property type="entry name" value="HTH_ARSR_2"/>
    <property type="match status" value="1"/>
</dbReference>
<sequence length="123" mass="14202">MVKYQEAELNDIFAALADPTRRALLARLETEENLSISELARPFHVSLPAVMKHLDVLSDAGLIARQKTGRTVNVRLNAEPMEHAMEWLARYQRFWSHKLDQLAAFLEQEDDDATKIEKKQDRD</sequence>
<accession>A0A367UAJ5</accession>
<keyword evidence="3" id="KW-1185">Reference proteome</keyword>
<comment type="caution">
    <text evidence="2">The sequence shown here is derived from an EMBL/GenBank/DDBJ whole genome shotgun (WGS) entry which is preliminary data.</text>
</comment>
<dbReference type="InterPro" id="IPR036390">
    <property type="entry name" value="WH_DNA-bd_sf"/>
</dbReference>
<dbReference type="RefSeq" id="WP_114122597.1">
    <property type="nucleotide sequence ID" value="NZ_JPWA01000019.1"/>
</dbReference>
<dbReference type="SUPFAM" id="SSF46785">
    <property type="entry name" value="Winged helix' DNA-binding domain"/>
    <property type="match status" value="1"/>
</dbReference>
<dbReference type="PANTHER" id="PTHR38600:SF2">
    <property type="entry name" value="SLL0088 PROTEIN"/>
    <property type="match status" value="1"/>
</dbReference>
<evidence type="ECO:0000259" key="1">
    <source>
        <dbReference type="PROSITE" id="PS50987"/>
    </source>
</evidence>